<dbReference type="KEGG" id="sact:DMT42_16275"/>
<feature type="compositionally biased region" description="Low complexity" evidence="3">
    <location>
        <begin position="278"/>
        <end position="293"/>
    </location>
</feature>
<dbReference type="InterPro" id="IPR036779">
    <property type="entry name" value="LysM_dom_sf"/>
</dbReference>
<evidence type="ECO:0000313" key="5">
    <source>
        <dbReference type="EMBL" id="AWT43718.1"/>
    </source>
</evidence>
<dbReference type="CDD" id="cd00118">
    <property type="entry name" value="LysM"/>
    <property type="match status" value="1"/>
</dbReference>
<dbReference type="InterPro" id="IPR010618">
    <property type="entry name" value="RPF"/>
</dbReference>
<dbReference type="RefSeq" id="WP_110628630.1">
    <property type="nucleotide sequence ID" value="NZ_CP029788.1"/>
</dbReference>
<dbReference type="CDD" id="cd13925">
    <property type="entry name" value="RPF"/>
    <property type="match status" value="1"/>
</dbReference>
<dbReference type="PANTHER" id="PTHR34700">
    <property type="entry name" value="POTASSIUM BINDING PROTEIN KBP"/>
    <property type="match status" value="1"/>
</dbReference>
<accession>A0A2U9P3U6</accession>
<proteinExistence type="inferred from homology"/>
<dbReference type="InterPro" id="IPR023346">
    <property type="entry name" value="Lysozyme-like_dom_sf"/>
</dbReference>
<feature type="region of interest" description="Disordered" evidence="3">
    <location>
        <begin position="128"/>
        <end position="300"/>
    </location>
</feature>
<sequence>MLSGNGRHRRPRQAPAFVVAAGVTGSAIAIPLLGASGASAADGTVWNKVAECETGGSWSQNTGDGFYGGLHLTLEDWEKYGGTEYAERPDLASRSQQIAVAEKVLADQGVGAWPACGLLSGLTQQSGAADVDTGVTDGASTGTAGSSDSSASPESSSSSDPADSAEPSGSTAGSGTTTSPDASAPSRDASEGSSEASPSASDGKGSTTGSAATPGATTTPDAGAREPDSSPTVDPKYDESDNSGQPVGSSGLVDTGALGLDEQGTGRHRGTSAEEDTSGAAAATTGRHAAPADGAGAGSYTVRVGDSLASIADSLDVDGGWRRLYDENKDAIGADPSHIVPGQTLRVGG</sequence>
<evidence type="ECO:0000256" key="3">
    <source>
        <dbReference type="SAM" id="MobiDB-lite"/>
    </source>
</evidence>
<organism evidence="5 6">
    <name type="scientific">Streptomyces actuosus</name>
    <dbReference type="NCBI Taxonomy" id="1885"/>
    <lineage>
        <taxon>Bacteria</taxon>
        <taxon>Bacillati</taxon>
        <taxon>Actinomycetota</taxon>
        <taxon>Actinomycetes</taxon>
        <taxon>Kitasatosporales</taxon>
        <taxon>Streptomycetaceae</taxon>
        <taxon>Streptomyces</taxon>
    </lineage>
</organism>
<dbReference type="OrthoDB" id="1404170at2"/>
<dbReference type="GO" id="GO:0016787">
    <property type="term" value="F:hydrolase activity"/>
    <property type="evidence" value="ECO:0007669"/>
    <property type="project" value="UniProtKB-KW"/>
</dbReference>
<dbReference type="PROSITE" id="PS51782">
    <property type="entry name" value="LYSM"/>
    <property type="match status" value="1"/>
</dbReference>
<evidence type="ECO:0000256" key="2">
    <source>
        <dbReference type="ARBA" id="ARBA00022801"/>
    </source>
</evidence>
<keyword evidence="2" id="KW-0378">Hydrolase</keyword>
<protein>
    <submittedName>
        <fullName evidence="5">Peptigoglycan-binding protein LysM</fullName>
    </submittedName>
</protein>
<reference evidence="5 6" key="1">
    <citation type="submission" date="2018-06" db="EMBL/GenBank/DDBJ databases">
        <title>The complete genome sequence of a nosiheptide producer Streptomyces actuosus ATCC 25421: deducing the ability of producing a new class III lantibiotics.</title>
        <authorList>
            <person name="Liu W."/>
            <person name="Sun F."/>
            <person name="Hu Y."/>
        </authorList>
    </citation>
    <scope>NUCLEOTIDE SEQUENCE [LARGE SCALE GENOMIC DNA]</scope>
    <source>
        <strain evidence="5 6">ATCC 25421</strain>
    </source>
</reference>
<dbReference type="EMBL" id="CP029788">
    <property type="protein sequence ID" value="AWT43718.1"/>
    <property type="molecule type" value="Genomic_DNA"/>
</dbReference>
<evidence type="ECO:0000259" key="4">
    <source>
        <dbReference type="PROSITE" id="PS51782"/>
    </source>
</evidence>
<feature type="domain" description="LysM" evidence="4">
    <location>
        <begin position="298"/>
        <end position="347"/>
    </location>
</feature>
<keyword evidence="6" id="KW-1185">Reference proteome</keyword>
<dbReference type="AlphaFoldDB" id="A0A2U9P3U6"/>
<comment type="similarity">
    <text evidence="1">Belongs to the transglycosylase family. Rpf subfamily.</text>
</comment>
<dbReference type="Pfam" id="PF01476">
    <property type="entry name" value="LysM"/>
    <property type="match status" value="1"/>
</dbReference>
<evidence type="ECO:0000313" key="6">
    <source>
        <dbReference type="Proteomes" id="UP000247634"/>
    </source>
</evidence>
<dbReference type="SUPFAM" id="SSF53955">
    <property type="entry name" value="Lysozyme-like"/>
    <property type="match status" value="1"/>
</dbReference>
<dbReference type="InterPro" id="IPR052196">
    <property type="entry name" value="Bact_Kbp"/>
</dbReference>
<name>A0A2U9P3U6_STRAS</name>
<dbReference type="Pfam" id="PF06737">
    <property type="entry name" value="Transglycosylas"/>
    <property type="match status" value="1"/>
</dbReference>
<feature type="compositionally biased region" description="Low complexity" evidence="3">
    <location>
        <begin position="131"/>
        <end position="222"/>
    </location>
</feature>
<dbReference type="Gene3D" id="1.10.530.10">
    <property type="match status" value="1"/>
</dbReference>
<dbReference type="InterPro" id="IPR018392">
    <property type="entry name" value="LysM"/>
</dbReference>
<dbReference type="PANTHER" id="PTHR34700:SF4">
    <property type="entry name" value="PHAGE-LIKE ELEMENT PBSX PROTEIN XKDP"/>
    <property type="match status" value="1"/>
</dbReference>
<dbReference type="Gene3D" id="3.10.350.10">
    <property type="entry name" value="LysM domain"/>
    <property type="match status" value="1"/>
</dbReference>
<dbReference type="SMART" id="SM00257">
    <property type="entry name" value="LysM"/>
    <property type="match status" value="1"/>
</dbReference>
<gene>
    <name evidence="5" type="ORF">DMT42_16275</name>
</gene>
<evidence type="ECO:0000256" key="1">
    <source>
        <dbReference type="ARBA" id="ARBA00010830"/>
    </source>
</evidence>
<dbReference type="Proteomes" id="UP000247634">
    <property type="component" value="Chromosome"/>
</dbReference>